<organism evidence="1 2">
    <name type="scientific">Puccinia graminis f. sp. tritici</name>
    <dbReference type="NCBI Taxonomy" id="56615"/>
    <lineage>
        <taxon>Eukaryota</taxon>
        <taxon>Fungi</taxon>
        <taxon>Dikarya</taxon>
        <taxon>Basidiomycota</taxon>
        <taxon>Pucciniomycotina</taxon>
        <taxon>Pucciniomycetes</taxon>
        <taxon>Pucciniales</taxon>
        <taxon>Pucciniaceae</taxon>
        <taxon>Puccinia</taxon>
    </lineage>
</organism>
<comment type="caution">
    <text evidence="1">The sequence shown here is derived from an EMBL/GenBank/DDBJ whole genome shotgun (WGS) entry which is preliminary data.</text>
</comment>
<sequence>MRQAKQDTPDRSSYLGPLHLHRASLLRTRTLHSKRTTLTRGQLIGITESPSFSPRPDLRLVPIGYSSIVLGAQ</sequence>
<evidence type="ECO:0000313" key="1">
    <source>
        <dbReference type="EMBL" id="KAA1121620.1"/>
    </source>
</evidence>
<name>A0A5B0R7M6_PUCGR</name>
<dbReference type="EMBL" id="VDEP01000237">
    <property type="protein sequence ID" value="KAA1121620.1"/>
    <property type="molecule type" value="Genomic_DNA"/>
</dbReference>
<dbReference type="AlphaFoldDB" id="A0A5B0R7M6"/>
<proteinExistence type="predicted"/>
<accession>A0A5B0R7M6</accession>
<dbReference type="Proteomes" id="UP000325313">
    <property type="component" value="Unassembled WGS sequence"/>
</dbReference>
<reference evidence="1 2" key="1">
    <citation type="submission" date="2019-05" db="EMBL/GenBank/DDBJ databases">
        <title>Emergence of the Ug99 lineage of the wheat stem rust pathogen through somatic hybridization.</title>
        <authorList>
            <person name="Li F."/>
            <person name="Upadhyaya N.M."/>
            <person name="Sperschneider J."/>
            <person name="Matny O."/>
            <person name="Nguyen-Phuc H."/>
            <person name="Mago R."/>
            <person name="Raley C."/>
            <person name="Miller M.E."/>
            <person name="Silverstein K.A.T."/>
            <person name="Henningsen E."/>
            <person name="Hirsch C.D."/>
            <person name="Visser B."/>
            <person name="Pretorius Z.A."/>
            <person name="Steffenson B.J."/>
            <person name="Schwessinger B."/>
            <person name="Dodds P.N."/>
            <person name="Figueroa M."/>
        </authorList>
    </citation>
    <scope>NUCLEOTIDE SEQUENCE [LARGE SCALE GENOMIC DNA]</scope>
    <source>
        <strain evidence="1 2">Ug99</strain>
    </source>
</reference>
<protein>
    <submittedName>
        <fullName evidence="1">Uncharacterized protein</fullName>
    </submittedName>
</protein>
<gene>
    <name evidence="1" type="ORF">PGTUg99_004763</name>
</gene>
<evidence type="ECO:0000313" key="2">
    <source>
        <dbReference type="Proteomes" id="UP000325313"/>
    </source>
</evidence>